<keyword evidence="3" id="KW-0663">Pyridoxal phosphate</keyword>
<dbReference type="FunFam" id="3.40.640.10:FF:000094">
    <property type="entry name" value="Probable cystathionine gamma-synthase"/>
    <property type="match status" value="1"/>
</dbReference>
<comment type="cofactor">
    <cofactor evidence="1">
        <name>pyridoxal 5'-phosphate</name>
        <dbReference type="ChEBI" id="CHEBI:597326"/>
    </cofactor>
</comment>
<dbReference type="FunFam" id="3.90.1150.10:FF:000063">
    <property type="entry name" value="Probable cystathionine gamma-synthase"/>
    <property type="match status" value="1"/>
</dbReference>
<evidence type="ECO:0000256" key="6">
    <source>
        <dbReference type="ARBA" id="ARBA00060510"/>
    </source>
</evidence>
<dbReference type="Proteomes" id="UP001355207">
    <property type="component" value="Chromosome 3"/>
</dbReference>
<evidence type="ECO:0000256" key="1">
    <source>
        <dbReference type="ARBA" id="ARBA00001933"/>
    </source>
</evidence>
<dbReference type="EMBL" id="CP144100">
    <property type="protein sequence ID" value="WWC87799.1"/>
    <property type="molecule type" value="Genomic_DNA"/>
</dbReference>
<dbReference type="InterPro" id="IPR000277">
    <property type="entry name" value="Cys/Met-Metab_PyrdxlP-dep_enz"/>
</dbReference>
<accession>A0AAX4JSE0</accession>
<dbReference type="GO" id="GO:0030170">
    <property type="term" value="F:pyridoxal phosphate binding"/>
    <property type="evidence" value="ECO:0007669"/>
    <property type="project" value="InterPro"/>
</dbReference>
<keyword evidence="11" id="KW-1185">Reference proteome</keyword>
<dbReference type="Pfam" id="PF01053">
    <property type="entry name" value="Cys_Met_Meta_PP"/>
    <property type="match status" value="1"/>
</dbReference>
<dbReference type="PANTHER" id="PTHR42699:SF1">
    <property type="entry name" value="CYSTATHIONINE GAMMA-SYNTHASE-RELATED"/>
    <property type="match status" value="1"/>
</dbReference>
<protein>
    <recommendedName>
        <fullName evidence="7">cystathionine gamma-synthase</fullName>
        <ecNumber evidence="7">2.5.1.48</ecNumber>
    </recommendedName>
    <alternativeName>
        <fullName evidence="8">O-succinylhomoserine (thiol)-lyase</fullName>
    </alternativeName>
</protein>
<dbReference type="InterPro" id="IPR051750">
    <property type="entry name" value="Trans-sulfuration_enzymes"/>
</dbReference>
<dbReference type="GeneID" id="91093363"/>
<dbReference type="EC" id="2.5.1.48" evidence="7"/>
<dbReference type="InterPro" id="IPR015421">
    <property type="entry name" value="PyrdxlP-dep_Trfase_major"/>
</dbReference>
<dbReference type="SUPFAM" id="SSF53383">
    <property type="entry name" value="PLP-dependent transferases"/>
    <property type="match status" value="1"/>
</dbReference>
<dbReference type="InterPro" id="IPR015424">
    <property type="entry name" value="PyrdxlP-dep_Trfase"/>
</dbReference>
<feature type="compositionally biased region" description="Polar residues" evidence="9">
    <location>
        <begin position="185"/>
        <end position="201"/>
    </location>
</feature>
<evidence type="ECO:0000313" key="11">
    <source>
        <dbReference type="Proteomes" id="UP001355207"/>
    </source>
</evidence>
<dbReference type="GO" id="GO:0003962">
    <property type="term" value="F:cystathionine gamma-synthase activity"/>
    <property type="evidence" value="ECO:0007669"/>
    <property type="project" value="UniProtKB-EC"/>
</dbReference>
<sequence>MAAVLSPPASTKMPALIPLGASVPALTAHAISVSLPTWEDNIGYEEGDQRVVGKMETGYPRFFIHRSIQKLAKLCLAKFGKPDELCILLPSPKVAGEGRDFLSSQNPPIQSRIVEFVICPSSISIIDTSNKQALGGVDCIELQILLFDKSNWSFGKAFWQHSGDGICSRLAERGLAFLGELPAGSENNNNNKQQSPIQTPTLERPPSKAPSTRNRHYSRRADSIPSTPITPSTPSTSKLINDDAPVEPVKEEALTSDLTTYLEERYGRNLPLFNAPLAKQALKRRIAGGLLPSDEGYGTVDDVARGAGSGSGKKAVTEEEVYLYPCGMSAIWHAFDIARTARRRKGEKEGKSVCYGFPYTDTLKILQKWGPGCHFLGAGGTEDIPALERLLEDSKNNDIPILSLFCEFPSNPLLRSPDLVKIRQLADKYGFVIVVDETIGNFINVEVVEFADIVVSSLTKIFSGDANVMGGSLILNPNSPIFEDLKAAQTEIYEDNYYPEDAVYMERNSRDYRGRIKRVNDNAYDVTDYLFKRSLSDTSSPSEGKVIKRVYYPRFQTPETYAQAQRLPPTGKGGFGGLFSITFTSESASKAFYNTIGCAKGPSLGTSFTLASPYTILAHYLELDWAASHGVERGLVRISVGQEDEQILKNWFETAVKAAEDAGRNENGQ</sequence>
<evidence type="ECO:0000313" key="10">
    <source>
        <dbReference type="EMBL" id="WWC87799.1"/>
    </source>
</evidence>
<keyword evidence="2" id="KW-0808">Transferase</keyword>
<evidence type="ECO:0000256" key="5">
    <source>
        <dbReference type="ARBA" id="ARBA00058439"/>
    </source>
</evidence>
<evidence type="ECO:0000256" key="7">
    <source>
        <dbReference type="ARBA" id="ARBA00066530"/>
    </source>
</evidence>
<evidence type="ECO:0000256" key="4">
    <source>
        <dbReference type="ARBA" id="ARBA00051441"/>
    </source>
</evidence>
<comment type="function">
    <text evidence="5">Catalyzes the formation of L-cystathionine from O-succinyl-L-homoserine (OSHS) and L-cysteine, via a gamma-replacement reaction. In the absence of thiol, catalyzes gamma-elimination to form 2-oxobutanoate, succinate and ammonia.</text>
</comment>
<gene>
    <name evidence="10" type="ORF">L201_002691</name>
</gene>
<dbReference type="GO" id="GO:0019346">
    <property type="term" value="P:transsulfuration"/>
    <property type="evidence" value="ECO:0007669"/>
    <property type="project" value="InterPro"/>
</dbReference>
<name>A0AAX4JSE0_9TREE</name>
<proteinExistence type="predicted"/>
<comment type="pathway">
    <text evidence="6">Amino-acid biosynthesis; L-methionine biosynthesis via de novo pathway; L-cystathionine from O-succinyl-L-homoserine: step 1/1.</text>
</comment>
<feature type="compositionally biased region" description="Low complexity" evidence="9">
    <location>
        <begin position="223"/>
        <end position="237"/>
    </location>
</feature>
<feature type="region of interest" description="Disordered" evidence="9">
    <location>
        <begin position="182"/>
        <end position="247"/>
    </location>
</feature>
<reference evidence="10 11" key="1">
    <citation type="submission" date="2024-01" db="EMBL/GenBank/DDBJ databases">
        <title>Comparative genomics of Cryptococcus and Kwoniella reveals pathogenesis evolution and contrasting modes of karyotype evolution via chromosome fusion or intercentromeric recombination.</title>
        <authorList>
            <person name="Coelho M.A."/>
            <person name="David-Palma M."/>
            <person name="Shea T."/>
            <person name="Bowers K."/>
            <person name="McGinley-Smith S."/>
            <person name="Mohammad A.W."/>
            <person name="Gnirke A."/>
            <person name="Yurkov A.M."/>
            <person name="Nowrousian M."/>
            <person name="Sun S."/>
            <person name="Cuomo C.A."/>
            <person name="Heitman J."/>
        </authorList>
    </citation>
    <scope>NUCLEOTIDE SEQUENCE [LARGE SCALE GENOMIC DNA]</scope>
    <source>
        <strain evidence="10 11">CBS 6074</strain>
    </source>
</reference>
<dbReference type="RefSeq" id="XP_066074562.1">
    <property type="nucleotide sequence ID" value="XM_066218465.1"/>
</dbReference>
<dbReference type="InterPro" id="IPR015422">
    <property type="entry name" value="PyrdxlP-dep_Trfase_small"/>
</dbReference>
<evidence type="ECO:0000256" key="2">
    <source>
        <dbReference type="ARBA" id="ARBA00022679"/>
    </source>
</evidence>
<dbReference type="AlphaFoldDB" id="A0AAX4JSE0"/>
<evidence type="ECO:0000256" key="8">
    <source>
        <dbReference type="ARBA" id="ARBA00083849"/>
    </source>
</evidence>
<evidence type="ECO:0000256" key="9">
    <source>
        <dbReference type="SAM" id="MobiDB-lite"/>
    </source>
</evidence>
<dbReference type="PANTHER" id="PTHR42699">
    <property type="match status" value="1"/>
</dbReference>
<organism evidence="10 11">
    <name type="scientific">Kwoniella dendrophila CBS 6074</name>
    <dbReference type="NCBI Taxonomy" id="1295534"/>
    <lineage>
        <taxon>Eukaryota</taxon>
        <taxon>Fungi</taxon>
        <taxon>Dikarya</taxon>
        <taxon>Basidiomycota</taxon>
        <taxon>Agaricomycotina</taxon>
        <taxon>Tremellomycetes</taxon>
        <taxon>Tremellales</taxon>
        <taxon>Cryptococcaceae</taxon>
        <taxon>Kwoniella</taxon>
    </lineage>
</organism>
<comment type="catalytic activity">
    <reaction evidence="4">
        <text>O-succinyl-L-homoserine + L-cysteine = L,L-cystathionine + succinate + H(+)</text>
        <dbReference type="Rhea" id="RHEA:20397"/>
        <dbReference type="ChEBI" id="CHEBI:15378"/>
        <dbReference type="ChEBI" id="CHEBI:30031"/>
        <dbReference type="ChEBI" id="CHEBI:35235"/>
        <dbReference type="ChEBI" id="CHEBI:57661"/>
        <dbReference type="ChEBI" id="CHEBI:58161"/>
        <dbReference type="EC" id="2.5.1.48"/>
    </reaction>
</comment>
<dbReference type="Gene3D" id="3.90.1150.10">
    <property type="entry name" value="Aspartate Aminotransferase, domain 1"/>
    <property type="match status" value="1"/>
</dbReference>
<dbReference type="Gene3D" id="3.40.640.10">
    <property type="entry name" value="Type I PLP-dependent aspartate aminotransferase-like (Major domain)"/>
    <property type="match status" value="1"/>
</dbReference>
<evidence type="ECO:0000256" key="3">
    <source>
        <dbReference type="ARBA" id="ARBA00022898"/>
    </source>
</evidence>